<evidence type="ECO:0000313" key="3">
    <source>
        <dbReference type="Proteomes" id="UP000694520"/>
    </source>
</evidence>
<accession>A0A8B9WVY4</accession>
<keyword evidence="3" id="KW-1185">Reference proteome</keyword>
<reference evidence="2" key="1">
    <citation type="submission" date="2019-05" db="EMBL/GenBank/DDBJ databases">
        <authorList>
            <person name="Zhang S."/>
            <person name="Liu J."/>
        </authorList>
    </citation>
    <scope>NUCLEOTIDE SEQUENCE [LARGE SCALE GENOMIC DNA]</scope>
</reference>
<evidence type="ECO:0000313" key="2">
    <source>
        <dbReference type="Ensembl" id="ENSBGRP00000011779.1"/>
    </source>
</evidence>
<dbReference type="GO" id="GO:0006281">
    <property type="term" value="P:DNA repair"/>
    <property type="evidence" value="ECO:0007669"/>
    <property type="project" value="InterPro"/>
</dbReference>
<sequence length="192" mass="21212">MAQRRGKCQRRGKMPEPQAVQETGELLGGKALTLDLGALPHPLGAMATGADVRDILELGGPEGDAASGTISKKDIINPDKKKSKKSSETLTFKRPEGMHREVYALLYSDKKDAPPLLPSDTGQGYRTVKAKLGSKKVRPWKWMPFTNPARKDGAMFFHWRRAAEEGKDYPFARFNKVSHHHGDIGQGCAYLL</sequence>
<organism evidence="2 3">
    <name type="scientific">Bos mutus grunniens</name>
    <name type="common">Wild yak</name>
    <name type="synonym">Bos grunniens</name>
    <dbReference type="NCBI Taxonomy" id="30521"/>
    <lineage>
        <taxon>Eukaryota</taxon>
        <taxon>Metazoa</taxon>
        <taxon>Chordata</taxon>
        <taxon>Craniata</taxon>
        <taxon>Vertebrata</taxon>
        <taxon>Euteleostomi</taxon>
        <taxon>Mammalia</taxon>
        <taxon>Eutheria</taxon>
        <taxon>Laurasiatheria</taxon>
        <taxon>Artiodactyla</taxon>
        <taxon>Ruminantia</taxon>
        <taxon>Pecora</taxon>
        <taxon>Bovidae</taxon>
        <taxon>Bovinae</taxon>
        <taxon>Bos</taxon>
    </lineage>
</organism>
<dbReference type="GO" id="GO:0003714">
    <property type="term" value="F:transcription corepressor activity"/>
    <property type="evidence" value="ECO:0007669"/>
    <property type="project" value="TreeGrafter"/>
</dbReference>
<evidence type="ECO:0000256" key="1">
    <source>
        <dbReference type="SAM" id="MobiDB-lite"/>
    </source>
</evidence>
<reference evidence="2" key="2">
    <citation type="submission" date="2025-08" db="UniProtKB">
        <authorList>
            <consortium name="Ensembl"/>
        </authorList>
    </citation>
    <scope>IDENTIFICATION</scope>
</reference>
<dbReference type="PANTHER" id="PTHR12855:SF10">
    <property type="entry name" value="DNA METHYLTRANSFERASE 1-ASSOCIATED PROTEIN 1"/>
    <property type="match status" value="1"/>
</dbReference>
<dbReference type="GO" id="GO:0006338">
    <property type="term" value="P:chromatin remodeling"/>
    <property type="evidence" value="ECO:0007669"/>
    <property type="project" value="InterPro"/>
</dbReference>
<dbReference type="GeneTree" id="ENSGT00390000016466"/>
<dbReference type="AlphaFoldDB" id="A0A8B9WVY4"/>
<dbReference type="Proteomes" id="UP000694520">
    <property type="component" value="Chromosome 3"/>
</dbReference>
<dbReference type="GO" id="GO:0000122">
    <property type="term" value="P:negative regulation of transcription by RNA polymerase II"/>
    <property type="evidence" value="ECO:0007669"/>
    <property type="project" value="TreeGrafter"/>
</dbReference>
<proteinExistence type="predicted"/>
<gene>
    <name evidence="2" type="primary">DMAP1</name>
</gene>
<name>A0A8B9WVY4_BOSMU</name>
<dbReference type="GO" id="GO:0000812">
    <property type="term" value="C:Swr1 complex"/>
    <property type="evidence" value="ECO:0007669"/>
    <property type="project" value="TreeGrafter"/>
</dbReference>
<protein>
    <submittedName>
        <fullName evidence="2">DNA methyltransferase 1 associated protein 1</fullName>
    </submittedName>
</protein>
<reference evidence="2" key="3">
    <citation type="submission" date="2025-09" db="UniProtKB">
        <authorList>
            <consortium name="Ensembl"/>
        </authorList>
    </citation>
    <scope>IDENTIFICATION</scope>
</reference>
<dbReference type="PANTHER" id="PTHR12855">
    <property type="entry name" value="DNA METHYLTRANSFERASE 1-ASSOCIATED PROTEIN 1 FAMILY MEMBER"/>
    <property type="match status" value="1"/>
</dbReference>
<dbReference type="GO" id="GO:0035267">
    <property type="term" value="C:NuA4 histone acetyltransferase complex"/>
    <property type="evidence" value="ECO:0007669"/>
    <property type="project" value="InterPro"/>
</dbReference>
<dbReference type="InterPro" id="IPR027109">
    <property type="entry name" value="Swc4/Dmap1"/>
</dbReference>
<dbReference type="Ensembl" id="ENSBGRT00000013592.1">
    <property type="protein sequence ID" value="ENSBGRP00000011779.1"/>
    <property type="gene ID" value="ENSBGRG00000007314.1"/>
</dbReference>
<feature type="compositionally biased region" description="Basic residues" evidence="1">
    <location>
        <begin position="1"/>
        <end position="12"/>
    </location>
</feature>
<feature type="region of interest" description="Disordered" evidence="1">
    <location>
        <begin position="1"/>
        <end position="20"/>
    </location>
</feature>